<sequence length="111" mass="12392">MWTFVVQMLFLAALLCLAVLFVLFLCAVVLFAMVFSIVVKLRKLHRPGGRVIKCVPEFNPDAVKYAPARTLYGPLPPPNEISLSNRSYYSAVPMVQPGPAHSYGPPMQAWR</sequence>
<evidence type="ECO:0000313" key="3">
    <source>
        <dbReference type="Proteomes" id="UP000717585"/>
    </source>
</evidence>
<accession>A0A8J6AY78</accession>
<evidence type="ECO:0000313" key="2">
    <source>
        <dbReference type="EMBL" id="KAG9394380.1"/>
    </source>
</evidence>
<keyword evidence="1" id="KW-1133">Transmembrane helix</keyword>
<evidence type="ECO:0000256" key="1">
    <source>
        <dbReference type="SAM" id="Phobius"/>
    </source>
</evidence>
<organism evidence="2 3">
    <name type="scientific">Carpediemonas membranifera</name>
    <dbReference type="NCBI Taxonomy" id="201153"/>
    <lineage>
        <taxon>Eukaryota</taxon>
        <taxon>Metamonada</taxon>
        <taxon>Carpediemonas-like organisms</taxon>
        <taxon>Carpediemonas</taxon>
    </lineage>
</organism>
<keyword evidence="3" id="KW-1185">Reference proteome</keyword>
<dbReference type="AlphaFoldDB" id="A0A8J6AY78"/>
<gene>
    <name evidence="2" type="ORF">J8273_4024</name>
</gene>
<feature type="transmembrane region" description="Helical" evidence="1">
    <location>
        <begin position="6"/>
        <end position="39"/>
    </location>
</feature>
<protein>
    <submittedName>
        <fullName evidence="2">Uncharacterized protein</fullName>
    </submittedName>
</protein>
<dbReference type="EMBL" id="JAHDYR010000015">
    <property type="protein sequence ID" value="KAG9394380.1"/>
    <property type="molecule type" value="Genomic_DNA"/>
</dbReference>
<proteinExistence type="predicted"/>
<keyword evidence="1" id="KW-0812">Transmembrane</keyword>
<keyword evidence="1" id="KW-0472">Membrane</keyword>
<comment type="caution">
    <text evidence="2">The sequence shown here is derived from an EMBL/GenBank/DDBJ whole genome shotgun (WGS) entry which is preliminary data.</text>
</comment>
<dbReference type="Proteomes" id="UP000717585">
    <property type="component" value="Unassembled WGS sequence"/>
</dbReference>
<name>A0A8J6AY78_9EUKA</name>
<reference evidence="2" key="1">
    <citation type="submission" date="2021-05" db="EMBL/GenBank/DDBJ databases">
        <title>A free-living protist that lacks canonical eukaryotic 1 DNA replication and segregation systems.</title>
        <authorList>
            <person name="Salas-Leiva D.E."/>
            <person name="Tromer E.C."/>
            <person name="Curtis B.A."/>
            <person name="Jerlstrom-Hultqvist J."/>
            <person name="Kolisko M."/>
            <person name="Yi Z."/>
            <person name="Salas-Leiva J.S."/>
            <person name="Gallot-Lavallee L."/>
            <person name="Kops G.J.P.L."/>
            <person name="Archibald J.M."/>
            <person name="Simpson A.G.B."/>
            <person name="Roger A.J."/>
        </authorList>
    </citation>
    <scope>NUCLEOTIDE SEQUENCE</scope>
    <source>
        <strain evidence="2">BICM</strain>
    </source>
</reference>